<dbReference type="GO" id="GO:0005975">
    <property type="term" value="P:carbohydrate metabolic process"/>
    <property type="evidence" value="ECO:0007669"/>
    <property type="project" value="InterPro"/>
</dbReference>
<keyword evidence="2" id="KW-1185">Reference proteome</keyword>
<reference evidence="1 2" key="1">
    <citation type="submission" date="2019-03" db="EMBL/GenBank/DDBJ databases">
        <title>Genomic Encyclopedia of Type Strains, Phase IV (KMG-IV): sequencing the most valuable type-strain genomes for metagenomic binning, comparative biology and taxonomic classification.</title>
        <authorList>
            <person name="Goeker M."/>
        </authorList>
    </citation>
    <scope>NUCLEOTIDE SEQUENCE [LARGE SCALE GENOMIC DNA]</scope>
    <source>
        <strain evidence="1 2">DSM 100556</strain>
    </source>
</reference>
<sequence>MFDKMGRYVIEDFGKKTVFSSFLPGISGRLGIPVWTFYVNRGQGISSFGSGDKDHSIMEFYPAYQAYQMTKRQGFRTFVKKDGRYMEPFSDEGKKTAMYIGMNEFEIEEVDSAEGLQTNVLYYTLPEENIGGLVREVTFKNVSGKRMQLQVLDGMPALIPYGVSLTHMKEIGQTAKAWMQVEDTQSRLPYFRVRASIADSIAVQEIKEGNYSFAVAENGERLPVIVDPEVVFSYDTSLTNAVGLEEMNLTELLECGQITENNVPCSFFAIEKELEAGESVTIYEVIGMVESKEVLREFSDKCVGSEYFEAKRADAIRLTEELCGVIHTETGNPVFDAYCKQTYLDNLLRGGYPVKLGREKIFYLYSRKHGDIERDYNFFQMSPEFYSQGNANFRDVNQNRRCDVLFTPYVGDMNIKTFYNLIQTDGYNPLLVQRAVYTIKEEKVDKLSVFIKDDLLSQTKEELSKPFTPGSLARFVKKYKILKTVEGKRESTALEEFTGAVMDEADSAVNASFGEGYWTDHWTYNLDLVETYLSVYPDKEESLLFDDASFTYYESQAAVNPRRLRYEETEKGIRQYHTLNHEVKKEVNRQIVRTGYGKGDTYYTTLMEKLLLLCAVKVATLDPYGMGIEMEGGKPGWYDALNGMPGLLGSSMCETYELCRMLDFVIEELEKHKRTVVCAEEIVDLMTGLNNVLEMQSGKSVPEGNAVLISETGRFTQKGGVPAAGDVAWRGMETWKALNDVKEEYRERTLFGVSGKTVEIPAKEAVYILKRFRTLVSSGIERALAYGDGMSPAYFTYEVTDYEKTGSGIDVRAVRLGQMPYFLEGPVRFLKLNAFKEEKEKLYRKVKNSGMYDEKLRMYKVNESLSEVSFEVGRSKAFTPGWLENESIWLHMEYKYLLELLKSEMYGEFIEDFENAAVPFLDADVYGRSPLENSSFIASSANHNEKLHGKGFVARLSGSTAEFIHMWQIMMFGPQPFSMEMGELKLRIMPLFPAYLIGEEKKIQAVFLGKIPVVFHLAEKKDYIPGEYGIKVRIQHQDGSVEEYQNGIVSGTDALSVRDGEVKQIQVFMN</sequence>
<dbReference type="InterPro" id="IPR008928">
    <property type="entry name" value="6-hairpin_glycosidase_sf"/>
</dbReference>
<dbReference type="EMBL" id="SLUO01000015">
    <property type="protein sequence ID" value="TCL55378.1"/>
    <property type="molecule type" value="Genomic_DNA"/>
</dbReference>
<protein>
    <recommendedName>
        <fullName evidence="3">Cellobiose phosphorylase</fullName>
    </recommendedName>
</protein>
<evidence type="ECO:0000313" key="1">
    <source>
        <dbReference type="EMBL" id="TCL55378.1"/>
    </source>
</evidence>
<accession>A0A4R1QNN8</accession>
<dbReference type="Proteomes" id="UP000295718">
    <property type="component" value="Unassembled WGS sequence"/>
</dbReference>
<organism evidence="1 2">
    <name type="scientific">Kineothrix alysoides</name>
    <dbReference type="NCBI Taxonomy" id="1469948"/>
    <lineage>
        <taxon>Bacteria</taxon>
        <taxon>Bacillati</taxon>
        <taxon>Bacillota</taxon>
        <taxon>Clostridia</taxon>
        <taxon>Lachnospirales</taxon>
        <taxon>Lachnospiraceae</taxon>
        <taxon>Kineothrix</taxon>
    </lineage>
</organism>
<dbReference type="AlphaFoldDB" id="A0A4R1QNN8"/>
<dbReference type="OrthoDB" id="38684at2"/>
<gene>
    <name evidence="1" type="ORF">EDD76_11510</name>
</gene>
<dbReference type="RefSeq" id="WP_031392740.1">
    <property type="nucleotide sequence ID" value="NZ_JPNB01000003.1"/>
</dbReference>
<dbReference type="STRING" id="1469948.GCA_000732725_04122"/>
<name>A0A4R1QNN8_9FIRM</name>
<proteinExistence type="predicted"/>
<evidence type="ECO:0000313" key="2">
    <source>
        <dbReference type="Proteomes" id="UP000295718"/>
    </source>
</evidence>
<dbReference type="SUPFAM" id="SSF48208">
    <property type="entry name" value="Six-hairpin glycosidases"/>
    <property type="match status" value="1"/>
</dbReference>
<comment type="caution">
    <text evidence="1">The sequence shown here is derived from an EMBL/GenBank/DDBJ whole genome shotgun (WGS) entry which is preliminary data.</text>
</comment>
<evidence type="ECO:0008006" key="3">
    <source>
        <dbReference type="Google" id="ProtNLM"/>
    </source>
</evidence>